<evidence type="ECO:0000256" key="7">
    <source>
        <dbReference type="ARBA" id="ARBA00023173"/>
    </source>
</evidence>
<evidence type="ECO:0000313" key="14">
    <source>
        <dbReference type="Proteomes" id="UP000192611"/>
    </source>
</evidence>
<evidence type="ECO:0000256" key="1">
    <source>
        <dbReference type="ARBA" id="ARBA00004141"/>
    </source>
</evidence>
<evidence type="ECO:0000256" key="8">
    <source>
        <dbReference type="ARBA" id="ARBA00023214"/>
    </source>
</evidence>
<feature type="domain" description="CBS" evidence="12">
    <location>
        <begin position="532"/>
        <end position="591"/>
    </location>
</feature>
<keyword evidence="7" id="KW-0869">Chloride channel</keyword>
<dbReference type="SUPFAM" id="SSF54631">
    <property type="entry name" value="CBS-domain pair"/>
    <property type="match status" value="1"/>
</dbReference>
<dbReference type="FunFam" id="1.10.3080.10:FF:000018">
    <property type="entry name" value="Chloride transporter, ClC family"/>
    <property type="match status" value="1"/>
</dbReference>
<keyword evidence="5" id="KW-0406">Ion transport</keyword>
<keyword evidence="3 11" id="KW-0812">Transmembrane</keyword>
<dbReference type="PRINTS" id="PR00762">
    <property type="entry name" value="CLCHANNEL"/>
</dbReference>
<dbReference type="InterPro" id="IPR046342">
    <property type="entry name" value="CBS_dom_sf"/>
</dbReference>
<dbReference type="CDD" id="cd00400">
    <property type="entry name" value="Voltage_gated_ClC"/>
    <property type="match status" value="1"/>
</dbReference>
<evidence type="ECO:0000256" key="4">
    <source>
        <dbReference type="ARBA" id="ARBA00022989"/>
    </source>
</evidence>
<dbReference type="InterPro" id="IPR014743">
    <property type="entry name" value="Cl-channel_core"/>
</dbReference>
<dbReference type="InterPro" id="IPR000644">
    <property type="entry name" value="CBS_dom"/>
</dbReference>
<feature type="transmembrane region" description="Helical" evidence="11">
    <location>
        <begin position="380"/>
        <end position="406"/>
    </location>
</feature>
<evidence type="ECO:0000256" key="11">
    <source>
        <dbReference type="SAM" id="Phobius"/>
    </source>
</evidence>
<dbReference type="SUPFAM" id="SSF81340">
    <property type="entry name" value="Clc chloride channel"/>
    <property type="match status" value="1"/>
</dbReference>
<dbReference type="Gene3D" id="1.10.3080.10">
    <property type="entry name" value="Clc chloride channel"/>
    <property type="match status" value="1"/>
</dbReference>
<feature type="transmembrane region" description="Helical" evidence="11">
    <location>
        <begin position="210"/>
        <end position="228"/>
    </location>
</feature>
<dbReference type="Pfam" id="PF00654">
    <property type="entry name" value="Voltage_CLC"/>
    <property type="match status" value="1"/>
</dbReference>
<evidence type="ECO:0000256" key="3">
    <source>
        <dbReference type="ARBA" id="ARBA00022692"/>
    </source>
</evidence>
<keyword evidence="8" id="KW-0868">Chloride</keyword>
<dbReference type="PROSITE" id="PS51371">
    <property type="entry name" value="CBS"/>
    <property type="match status" value="2"/>
</dbReference>
<protein>
    <recommendedName>
        <fullName evidence="12">CBS domain-containing protein</fullName>
    </recommendedName>
</protein>
<sequence>MDKGKSGLSRLFNGVWVWLASRLNVGGNYGILVLAVVLGVLTGLGAMLFRWLIGVFSNLFLVRLYDILVANFGVMGKYALPVIPALGGIIVGILIYKFAREAKGHGVPEVMESVALKGGRIRPRVALIKTIASALCIGTGGSAGREGPIVQIGSTLGSTAGQVLHAPPRRMRLLVGCGAAAGISATFNAPIAGAVFAAEIILGNFAATTFAPILISSVAASFVGRIFYGEIPSFIVPSYEMVSYWELFNYMVLGVLAGVVGVVFTRMLGYFEGLFEDIKCIPVWMKPAVGALVVGVIAIYLPQVMGVGYTTIEGILTDVKFSLMMMGLLVFAKILATSMTLGSGGSGGIFAPSLFIGAALGGFVGQVASNLFPGSTASPAAYALVGMAAVVSATTHAPLSALIILFEMTRNYKIILPLMFAVALATTISRLLYRESIYTMKLARRGVRIRGGREENILRSIKVSEVMRREYTTIQNSNRLGDVIEMVRGSEESVFPVLDREGEIVGIIDAHSLNEYVLEEAMYDIVVAEEVARRRFPLLNVDDNLLTALDRFQITGYEAIPVVDNGKVVGLLHRRDLFNRYQMEILLGVDEE</sequence>
<feature type="transmembrane region" description="Helical" evidence="11">
    <location>
        <begin position="248"/>
        <end position="268"/>
    </location>
</feature>
<dbReference type="InterPro" id="IPR050368">
    <property type="entry name" value="ClC-type_chloride_channel"/>
</dbReference>
<feature type="transmembrane region" description="Helical" evidence="11">
    <location>
        <begin position="173"/>
        <end position="198"/>
    </location>
</feature>
<gene>
    <name evidence="13" type="ORF">B6D57_03790</name>
</gene>
<organism evidence="13 14">
    <name type="scientific">Candidatus Coatesbacteria bacterium 4484_99</name>
    <dbReference type="NCBI Taxonomy" id="1970774"/>
    <lineage>
        <taxon>Bacteria</taxon>
        <taxon>Candidatus Coatesiibacteriota</taxon>
    </lineage>
</organism>
<feature type="transmembrane region" description="Helical" evidence="11">
    <location>
        <begin position="288"/>
        <end position="309"/>
    </location>
</feature>
<evidence type="ECO:0000256" key="6">
    <source>
        <dbReference type="ARBA" id="ARBA00023136"/>
    </source>
</evidence>
<dbReference type="PANTHER" id="PTHR43427">
    <property type="entry name" value="CHLORIDE CHANNEL PROTEIN CLC-E"/>
    <property type="match status" value="1"/>
</dbReference>
<keyword evidence="6 11" id="KW-0472">Membrane</keyword>
<keyword evidence="2" id="KW-0813">Transport</keyword>
<evidence type="ECO:0000256" key="9">
    <source>
        <dbReference type="ARBA" id="ARBA00023303"/>
    </source>
</evidence>
<evidence type="ECO:0000256" key="2">
    <source>
        <dbReference type="ARBA" id="ARBA00022448"/>
    </source>
</evidence>
<evidence type="ECO:0000256" key="5">
    <source>
        <dbReference type="ARBA" id="ARBA00023065"/>
    </source>
</evidence>
<dbReference type="InterPro" id="IPR001807">
    <property type="entry name" value="ClC"/>
</dbReference>
<comment type="caution">
    <text evidence="13">The sequence shown here is derived from an EMBL/GenBank/DDBJ whole genome shotgun (WGS) entry which is preliminary data.</text>
</comment>
<dbReference type="Proteomes" id="UP000192611">
    <property type="component" value="Unassembled WGS sequence"/>
</dbReference>
<feature type="transmembrane region" description="Helical" evidence="11">
    <location>
        <begin position="349"/>
        <end position="368"/>
    </location>
</feature>
<dbReference type="EMBL" id="NATQ01000071">
    <property type="protein sequence ID" value="OQX90313.1"/>
    <property type="molecule type" value="Genomic_DNA"/>
</dbReference>
<dbReference type="Gene3D" id="3.10.580.10">
    <property type="entry name" value="CBS-domain"/>
    <property type="match status" value="1"/>
</dbReference>
<feature type="transmembrane region" description="Helical" evidence="11">
    <location>
        <begin position="412"/>
        <end position="433"/>
    </location>
</feature>
<dbReference type="GO" id="GO:0034707">
    <property type="term" value="C:chloride channel complex"/>
    <property type="evidence" value="ECO:0007669"/>
    <property type="project" value="UniProtKB-KW"/>
</dbReference>
<name>A0A1W9S0J6_9BACT</name>
<dbReference type="PANTHER" id="PTHR43427:SF6">
    <property type="entry name" value="CHLORIDE CHANNEL PROTEIN CLC-E"/>
    <property type="match status" value="1"/>
</dbReference>
<keyword evidence="9" id="KW-0407">Ion channel</keyword>
<evidence type="ECO:0000256" key="10">
    <source>
        <dbReference type="PROSITE-ProRule" id="PRU00703"/>
    </source>
</evidence>
<feature type="transmembrane region" description="Helical" evidence="11">
    <location>
        <begin position="29"/>
        <end position="53"/>
    </location>
</feature>
<comment type="subcellular location">
    <subcellularLocation>
        <location evidence="1">Membrane</location>
        <topology evidence="1">Multi-pass membrane protein</topology>
    </subcellularLocation>
</comment>
<dbReference type="AlphaFoldDB" id="A0A1W9S0J6"/>
<keyword evidence="4 11" id="KW-1133">Transmembrane helix</keyword>
<proteinExistence type="predicted"/>
<feature type="transmembrane region" description="Helical" evidence="11">
    <location>
        <begin position="321"/>
        <end position="343"/>
    </location>
</feature>
<evidence type="ECO:0000313" key="13">
    <source>
        <dbReference type="EMBL" id="OQX90313.1"/>
    </source>
</evidence>
<feature type="transmembrane region" description="Helical" evidence="11">
    <location>
        <begin position="78"/>
        <end position="96"/>
    </location>
</feature>
<accession>A0A1W9S0J6</accession>
<dbReference type="SMART" id="SM00116">
    <property type="entry name" value="CBS"/>
    <property type="match status" value="2"/>
</dbReference>
<reference evidence="14" key="1">
    <citation type="submission" date="2017-03" db="EMBL/GenBank/DDBJ databases">
        <title>Novel pathways for hydrocarbon cycling and metabolic interdependencies in hydrothermal sediment communities.</title>
        <authorList>
            <person name="Dombrowski N."/>
            <person name="Seitz K."/>
            <person name="Teske A."/>
            <person name="Baker B."/>
        </authorList>
    </citation>
    <scope>NUCLEOTIDE SEQUENCE [LARGE SCALE GENOMIC DNA]</scope>
</reference>
<dbReference type="GO" id="GO:0005254">
    <property type="term" value="F:chloride channel activity"/>
    <property type="evidence" value="ECO:0007669"/>
    <property type="project" value="UniProtKB-KW"/>
</dbReference>
<dbReference type="Pfam" id="PF00571">
    <property type="entry name" value="CBS"/>
    <property type="match status" value="2"/>
</dbReference>
<feature type="domain" description="CBS" evidence="12">
    <location>
        <begin position="467"/>
        <end position="525"/>
    </location>
</feature>
<evidence type="ECO:0000259" key="12">
    <source>
        <dbReference type="PROSITE" id="PS51371"/>
    </source>
</evidence>
<keyword evidence="10" id="KW-0129">CBS domain</keyword>